<dbReference type="InterPro" id="IPR023754">
    <property type="entry name" value="HemeA_Synthase_type2"/>
</dbReference>
<evidence type="ECO:0000256" key="9">
    <source>
        <dbReference type="ARBA" id="ARBA00023136"/>
    </source>
</evidence>
<evidence type="ECO:0000313" key="13">
    <source>
        <dbReference type="EMBL" id="CDG69222.1"/>
    </source>
</evidence>
<evidence type="ECO:0000256" key="11">
    <source>
        <dbReference type="ARBA" id="ARBA00048044"/>
    </source>
</evidence>
<dbReference type="KEGG" id="hmg:100207442"/>
<comment type="pathway">
    <text evidence="10">Porphyrin-containing compound metabolism; heme A biosynthesis; heme A from heme O: step 1/1.</text>
</comment>
<dbReference type="InterPro" id="IPR003780">
    <property type="entry name" value="COX15/CtaA_fam"/>
</dbReference>
<organism evidence="13">
    <name type="scientific">Hydra vulgaris</name>
    <name type="common">Hydra</name>
    <name type="synonym">Hydra attenuata</name>
    <dbReference type="NCBI Taxonomy" id="6087"/>
    <lineage>
        <taxon>Eukaryota</taxon>
        <taxon>Metazoa</taxon>
        <taxon>Cnidaria</taxon>
        <taxon>Hydrozoa</taxon>
        <taxon>Hydroidolina</taxon>
        <taxon>Anthoathecata</taxon>
        <taxon>Aplanulata</taxon>
        <taxon>Hydridae</taxon>
        <taxon>Hydra</taxon>
    </lineage>
</organism>
<dbReference type="OrthoDB" id="1726137at2759"/>
<feature type="transmembrane region" description="Helical" evidence="12">
    <location>
        <begin position="231"/>
        <end position="252"/>
    </location>
</feature>
<evidence type="ECO:0000256" key="5">
    <source>
        <dbReference type="ARBA" id="ARBA00022989"/>
    </source>
</evidence>
<comment type="cofactor">
    <cofactor evidence="1">
        <name>heme b</name>
        <dbReference type="ChEBI" id="CHEBI:60344"/>
    </cofactor>
</comment>
<gene>
    <name evidence="13" type="primary">COX15</name>
</gene>
<keyword evidence="7" id="KW-0408">Iron</keyword>
<dbReference type="GO" id="GO:0046872">
    <property type="term" value="F:metal ion binding"/>
    <property type="evidence" value="ECO:0007669"/>
    <property type="project" value="UniProtKB-KW"/>
</dbReference>
<feature type="transmembrane region" description="Helical" evidence="12">
    <location>
        <begin position="36"/>
        <end position="56"/>
    </location>
</feature>
<dbReference type="GeneID" id="100207442"/>
<keyword evidence="3 12" id="KW-0812">Transmembrane</keyword>
<dbReference type="GO" id="GO:0005743">
    <property type="term" value="C:mitochondrial inner membrane"/>
    <property type="evidence" value="ECO:0007669"/>
    <property type="project" value="TreeGrafter"/>
</dbReference>
<proteinExistence type="evidence at transcript level"/>
<evidence type="ECO:0000256" key="2">
    <source>
        <dbReference type="ARBA" id="ARBA00004141"/>
    </source>
</evidence>
<reference evidence="13" key="1">
    <citation type="journal article" date="2013" name="Genome Biol. Evol.">
        <title>Punctuated emergences of genetic and phenotypic innovations in eumetazoan, bilaterian, euteleostome, and hominidae ancestors.</title>
        <authorList>
            <person name="Wenger Y."/>
            <person name="Galliot B."/>
        </authorList>
    </citation>
    <scope>NUCLEOTIDE SEQUENCE</scope>
    <source>
        <tissue evidence="13">Whole animals</tissue>
    </source>
</reference>
<dbReference type="PANTHER" id="PTHR23289:SF2">
    <property type="entry name" value="CYTOCHROME C OXIDASE ASSEMBLY PROTEIN COX15 HOMOLOG"/>
    <property type="match status" value="1"/>
</dbReference>
<feature type="transmembrane region" description="Helical" evidence="12">
    <location>
        <begin position="121"/>
        <end position="139"/>
    </location>
</feature>
<comment type="catalytic activity">
    <reaction evidence="11">
        <text>Fe(II)-heme o + 2 A + H2O = Fe(II)-heme a + 2 AH2</text>
        <dbReference type="Rhea" id="RHEA:63388"/>
        <dbReference type="ChEBI" id="CHEBI:13193"/>
        <dbReference type="ChEBI" id="CHEBI:15377"/>
        <dbReference type="ChEBI" id="CHEBI:17499"/>
        <dbReference type="ChEBI" id="CHEBI:60530"/>
        <dbReference type="ChEBI" id="CHEBI:61715"/>
        <dbReference type="EC" id="1.17.99.9"/>
    </reaction>
    <physiologicalReaction direction="left-to-right" evidence="11">
        <dbReference type="Rhea" id="RHEA:63389"/>
    </physiologicalReaction>
</comment>
<dbReference type="SUPFAM" id="SSF50494">
    <property type="entry name" value="Trypsin-like serine proteases"/>
    <property type="match status" value="1"/>
</dbReference>
<accession>T2MBB4</accession>
<evidence type="ECO:0000256" key="3">
    <source>
        <dbReference type="ARBA" id="ARBA00022692"/>
    </source>
</evidence>
<feature type="transmembrane region" description="Helical" evidence="12">
    <location>
        <begin position="296"/>
        <end position="315"/>
    </location>
</feature>
<keyword evidence="9 12" id="KW-0472">Membrane</keyword>
<dbReference type="InterPro" id="IPR009003">
    <property type="entry name" value="Peptidase_S1_PA"/>
</dbReference>
<evidence type="ECO:0000256" key="4">
    <source>
        <dbReference type="ARBA" id="ARBA00022723"/>
    </source>
</evidence>
<keyword evidence="4" id="KW-0479">Metal-binding</keyword>
<dbReference type="GO" id="GO:0016653">
    <property type="term" value="F:oxidoreductase activity, acting on NAD(P)H, heme protein as acceptor"/>
    <property type="evidence" value="ECO:0007669"/>
    <property type="project" value="TreeGrafter"/>
</dbReference>
<evidence type="ECO:0000256" key="10">
    <source>
        <dbReference type="ARBA" id="ARBA00044501"/>
    </source>
</evidence>
<evidence type="ECO:0000256" key="1">
    <source>
        <dbReference type="ARBA" id="ARBA00001970"/>
    </source>
</evidence>
<evidence type="ECO:0000256" key="7">
    <source>
        <dbReference type="ARBA" id="ARBA00023004"/>
    </source>
</evidence>
<protein>
    <submittedName>
        <fullName evidence="13">Cytochrome c oxidase assembly protein COX15 homolog</fullName>
    </submittedName>
</protein>
<keyword evidence="8" id="KW-0350">Heme biosynthesis</keyword>
<evidence type="ECO:0000256" key="6">
    <source>
        <dbReference type="ARBA" id="ARBA00023002"/>
    </source>
</evidence>
<dbReference type="EMBL" id="HAAD01002990">
    <property type="protein sequence ID" value="CDG69222.1"/>
    <property type="molecule type" value="mRNA"/>
</dbReference>
<keyword evidence="6" id="KW-0560">Oxidoreductase</keyword>
<comment type="subcellular location">
    <subcellularLocation>
        <location evidence="2">Membrane</location>
        <topology evidence="2">Multi-pass membrane protein</topology>
    </subcellularLocation>
</comment>
<dbReference type="GO" id="GO:0120547">
    <property type="term" value="F:heme A synthase activity"/>
    <property type="evidence" value="ECO:0007669"/>
    <property type="project" value="UniProtKB-EC"/>
</dbReference>
<evidence type="ECO:0000256" key="12">
    <source>
        <dbReference type="SAM" id="Phobius"/>
    </source>
</evidence>
<feature type="transmembrane region" description="Helical" evidence="12">
    <location>
        <begin position="327"/>
        <end position="347"/>
    </location>
</feature>
<name>T2MBB4_HYDVU</name>
<dbReference type="AlphaFoldDB" id="T2MBB4"/>
<feature type="transmembrane region" description="Helical" evidence="12">
    <location>
        <begin position="189"/>
        <end position="210"/>
    </location>
</feature>
<sequence length="380" mass="42435">MYKSQLKLLATVASAAETLSLKQVTTGSKLKHTKMVGYWLLGCSGTVAGAVVLGGITRLTRSGLSMTDWHLIRDMKPPRSHEEWLAEFERYKNFPEFKLARSDMTLSEFKSIFNMEWIHRMYGRGVGLAFYLPAMYFWYKGYFGKAMKTRVLIYGGLILSQGLLGWYMVKSGLKEETAANTDSPRVSQYRLAAHLGLAFVVYSGLLWQALSHILKENAITYTPQISRIKKFAHTSMTLTFLTAVSGAFVAGLDGGLVYNSFPKFADQWIPDDLSTIKPWWKNMFENPTTAQFNHRVLAITTLSSILVTFALATPVGLPRRAKIAMNCFLGVGCAQVGLGIATLLMYVPMHLAATHQFGSLTLLSMAIWFNHELKSAKVPK</sequence>
<dbReference type="GO" id="GO:0006784">
    <property type="term" value="P:heme A biosynthetic process"/>
    <property type="evidence" value="ECO:0007669"/>
    <property type="project" value="InterPro"/>
</dbReference>
<evidence type="ECO:0000256" key="8">
    <source>
        <dbReference type="ARBA" id="ARBA00023133"/>
    </source>
</evidence>
<feature type="transmembrane region" description="Helical" evidence="12">
    <location>
        <begin position="151"/>
        <end position="169"/>
    </location>
</feature>
<keyword evidence="5 12" id="KW-1133">Transmembrane helix</keyword>
<dbReference type="OMA" id="AFVCYSW"/>
<dbReference type="PANTHER" id="PTHR23289">
    <property type="entry name" value="CYTOCHROME C OXIDASE ASSEMBLY PROTEIN COX15"/>
    <property type="match status" value="1"/>
</dbReference>
<dbReference type="Pfam" id="PF02628">
    <property type="entry name" value="COX15-CtaA"/>
    <property type="match status" value="1"/>
</dbReference>